<evidence type="ECO:0000313" key="1">
    <source>
        <dbReference type="EMBL" id="PTA67756.1"/>
    </source>
</evidence>
<dbReference type="RefSeq" id="WP_107138296.1">
    <property type="nucleotide sequence ID" value="NZ_PYSV01000010.1"/>
</dbReference>
<sequence length="63" mass="6710">MNDLARHLATEARRLGLATDEVPDPASLAAFAAVVLEELMALGLLPSPEPELGCWAQARQPTN</sequence>
<dbReference type="AlphaFoldDB" id="A0A2T3W773"/>
<organism evidence="1 2">
    <name type="scientific">Deinococcus arcticus</name>
    <dbReference type="NCBI Taxonomy" id="2136176"/>
    <lineage>
        <taxon>Bacteria</taxon>
        <taxon>Thermotogati</taxon>
        <taxon>Deinococcota</taxon>
        <taxon>Deinococci</taxon>
        <taxon>Deinococcales</taxon>
        <taxon>Deinococcaceae</taxon>
        <taxon>Deinococcus</taxon>
    </lineage>
</organism>
<evidence type="ECO:0000313" key="2">
    <source>
        <dbReference type="Proteomes" id="UP000240317"/>
    </source>
</evidence>
<proteinExistence type="predicted"/>
<comment type="caution">
    <text evidence="1">The sequence shown here is derived from an EMBL/GenBank/DDBJ whole genome shotgun (WGS) entry which is preliminary data.</text>
</comment>
<dbReference type="EMBL" id="PYSV01000010">
    <property type="protein sequence ID" value="PTA67756.1"/>
    <property type="molecule type" value="Genomic_DNA"/>
</dbReference>
<name>A0A2T3W773_9DEIO</name>
<protein>
    <submittedName>
        <fullName evidence="1">Uncharacterized protein</fullName>
    </submittedName>
</protein>
<dbReference type="Proteomes" id="UP000240317">
    <property type="component" value="Unassembled WGS sequence"/>
</dbReference>
<keyword evidence="2" id="KW-1185">Reference proteome</keyword>
<accession>A0A2T3W773</accession>
<gene>
    <name evidence="1" type="ORF">C8263_11665</name>
</gene>
<reference evidence="1 2" key="1">
    <citation type="submission" date="2018-03" db="EMBL/GenBank/DDBJ databases">
        <title>Draft genome of Deinococcus sp. OD32.</title>
        <authorList>
            <person name="Wang X.-P."/>
            <person name="Du Z.-J."/>
        </authorList>
    </citation>
    <scope>NUCLEOTIDE SEQUENCE [LARGE SCALE GENOMIC DNA]</scope>
    <source>
        <strain evidence="1 2">OD32</strain>
    </source>
</reference>